<sequence>MTTGTERAEPMDAEVTTDGRAARILVIDNYDSFVYTLVGYLRELGAETTVIRNDAVDAARACALLAEHDGVLLSPGPGVPAESGVCPELIREAARTSTPLFGVCLGHQALGEVFGATVGHSPQLMHGKTSVVEHHGTSVFAGCRNPLTATRYHSLAIVDETIDADVFEVTAQTPEGIVMGIQHRTAPLAGVQFHPESVLTEDGYLMVGNFLAAAGMPQAVEAARGRTPLVSAGS</sequence>
<proteinExistence type="predicted"/>
<dbReference type="CDD" id="cd01743">
    <property type="entry name" value="GATase1_Anthranilate_Synthase"/>
    <property type="match status" value="1"/>
</dbReference>
<gene>
    <name evidence="3" type="ORF">GCM10009823_14890</name>
</gene>
<dbReference type="PRINTS" id="PR00097">
    <property type="entry name" value="ANTSNTHASEII"/>
</dbReference>
<organism evidence="3 4">
    <name type="scientific">Brevibacterium salitolerans</name>
    <dbReference type="NCBI Taxonomy" id="1403566"/>
    <lineage>
        <taxon>Bacteria</taxon>
        <taxon>Bacillati</taxon>
        <taxon>Actinomycetota</taxon>
        <taxon>Actinomycetes</taxon>
        <taxon>Micrococcales</taxon>
        <taxon>Brevibacteriaceae</taxon>
        <taxon>Brevibacterium</taxon>
    </lineage>
</organism>
<dbReference type="PANTHER" id="PTHR43418">
    <property type="entry name" value="MULTIFUNCTIONAL TRYPTOPHAN BIOSYNTHESIS PROTEIN-RELATED"/>
    <property type="match status" value="1"/>
</dbReference>
<dbReference type="GO" id="GO:0016787">
    <property type="term" value="F:hydrolase activity"/>
    <property type="evidence" value="ECO:0007669"/>
    <property type="project" value="UniProtKB-KW"/>
</dbReference>
<dbReference type="Pfam" id="PF00117">
    <property type="entry name" value="GATase"/>
    <property type="match status" value="1"/>
</dbReference>
<dbReference type="PANTHER" id="PTHR43418:SF4">
    <property type="entry name" value="MULTIFUNCTIONAL TRYPTOPHAN BIOSYNTHESIS PROTEIN"/>
    <property type="match status" value="1"/>
</dbReference>
<protein>
    <submittedName>
        <fullName evidence="3">Gamma-glutamyl-gamma-aminobutyrate hydrolase family protein</fullName>
    </submittedName>
</protein>
<evidence type="ECO:0000313" key="4">
    <source>
        <dbReference type="Proteomes" id="UP001500984"/>
    </source>
</evidence>
<dbReference type="InterPro" id="IPR050472">
    <property type="entry name" value="Anth_synth/Amidotransfase"/>
</dbReference>
<dbReference type="PRINTS" id="PR00096">
    <property type="entry name" value="GATASE"/>
</dbReference>
<reference evidence="3 4" key="1">
    <citation type="journal article" date="2019" name="Int. J. Syst. Evol. Microbiol.">
        <title>The Global Catalogue of Microorganisms (GCM) 10K type strain sequencing project: providing services to taxonomists for standard genome sequencing and annotation.</title>
        <authorList>
            <consortium name="The Broad Institute Genomics Platform"/>
            <consortium name="The Broad Institute Genome Sequencing Center for Infectious Disease"/>
            <person name="Wu L."/>
            <person name="Ma J."/>
        </authorList>
    </citation>
    <scope>NUCLEOTIDE SEQUENCE [LARGE SCALE GENOMIC DNA]</scope>
    <source>
        <strain evidence="3 4">JCM 15900</strain>
    </source>
</reference>
<dbReference type="PRINTS" id="PR00099">
    <property type="entry name" value="CPSGATASE"/>
</dbReference>
<dbReference type="InterPro" id="IPR006221">
    <property type="entry name" value="TrpG/PapA_dom"/>
</dbReference>
<comment type="caution">
    <text evidence="3">The sequence shown here is derived from an EMBL/GenBank/DDBJ whole genome shotgun (WGS) entry which is preliminary data.</text>
</comment>
<dbReference type="EMBL" id="BAAAPZ010000004">
    <property type="protein sequence ID" value="GAA2095350.1"/>
    <property type="molecule type" value="Genomic_DNA"/>
</dbReference>
<dbReference type="SUPFAM" id="SSF52317">
    <property type="entry name" value="Class I glutamine amidotransferase-like"/>
    <property type="match status" value="1"/>
</dbReference>
<evidence type="ECO:0000256" key="1">
    <source>
        <dbReference type="ARBA" id="ARBA00022962"/>
    </source>
</evidence>
<name>A0ABN2WM36_9MICO</name>
<dbReference type="NCBIfam" id="TIGR00566">
    <property type="entry name" value="trpG_papA"/>
    <property type="match status" value="1"/>
</dbReference>
<dbReference type="InterPro" id="IPR017926">
    <property type="entry name" value="GATASE"/>
</dbReference>
<dbReference type="Proteomes" id="UP001500984">
    <property type="component" value="Unassembled WGS sequence"/>
</dbReference>
<evidence type="ECO:0000259" key="2">
    <source>
        <dbReference type="Pfam" id="PF00117"/>
    </source>
</evidence>
<accession>A0ABN2WM36</accession>
<keyword evidence="4" id="KW-1185">Reference proteome</keyword>
<dbReference type="InterPro" id="IPR029062">
    <property type="entry name" value="Class_I_gatase-like"/>
</dbReference>
<evidence type="ECO:0000313" key="3">
    <source>
        <dbReference type="EMBL" id="GAA2095350.1"/>
    </source>
</evidence>
<keyword evidence="3" id="KW-0378">Hydrolase</keyword>
<dbReference type="PROSITE" id="PS51273">
    <property type="entry name" value="GATASE_TYPE_1"/>
    <property type="match status" value="1"/>
</dbReference>
<keyword evidence="1" id="KW-0315">Glutamine amidotransferase</keyword>
<dbReference type="Gene3D" id="3.40.50.880">
    <property type="match status" value="1"/>
</dbReference>
<feature type="domain" description="Glutamine amidotransferase" evidence="2">
    <location>
        <begin position="25"/>
        <end position="212"/>
    </location>
</feature>